<keyword evidence="2" id="KW-0812">Transmembrane</keyword>
<evidence type="ECO:0000313" key="3">
    <source>
        <dbReference type="EMBL" id="MEZ2740471.1"/>
    </source>
</evidence>
<keyword evidence="2" id="KW-1133">Transmembrane helix</keyword>
<comment type="caution">
    <text evidence="3">The sequence shown here is derived from an EMBL/GenBank/DDBJ whole genome shotgun (WGS) entry which is preliminary data.</text>
</comment>
<dbReference type="EMBL" id="JBGJLR010000016">
    <property type="protein sequence ID" value="MEZ2740471.1"/>
    <property type="molecule type" value="Genomic_DNA"/>
</dbReference>
<protein>
    <submittedName>
        <fullName evidence="3">DUF3014 domain-containing protein</fullName>
    </submittedName>
</protein>
<keyword evidence="2" id="KW-0472">Membrane</keyword>
<keyword evidence="4" id="KW-1185">Reference proteome</keyword>
<dbReference type="InterPro" id="IPR021382">
    <property type="entry name" value="DUF3014"/>
</dbReference>
<dbReference type="Pfam" id="PF11219">
    <property type="entry name" value="DUF3014"/>
    <property type="match status" value="1"/>
</dbReference>
<feature type="transmembrane region" description="Helical" evidence="2">
    <location>
        <begin position="26"/>
        <end position="43"/>
    </location>
</feature>
<evidence type="ECO:0000313" key="4">
    <source>
        <dbReference type="Proteomes" id="UP001567350"/>
    </source>
</evidence>
<organism evidence="3 4">
    <name type="scientific">Comamonas jiangduensis</name>
    <dbReference type="NCBI Taxonomy" id="1194168"/>
    <lineage>
        <taxon>Bacteria</taxon>
        <taxon>Pseudomonadati</taxon>
        <taxon>Pseudomonadota</taxon>
        <taxon>Betaproteobacteria</taxon>
        <taxon>Burkholderiales</taxon>
        <taxon>Comamonadaceae</taxon>
        <taxon>Comamonas</taxon>
    </lineage>
</organism>
<reference evidence="3 4" key="1">
    <citation type="submission" date="2024-08" db="EMBL/GenBank/DDBJ databases">
        <authorList>
            <person name="Feng Z."/>
            <person name="Ronholm J."/>
        </authorList>
    </citation>
    <scope>NUCLEOTIDE SEQUENCE [LARGE SCALE GENOMIC DNA]</scope>
    <source>
        <strain evidence="3 4">4-AB0-8</strain>
    </source>
</reference>
<sequence>MTDRDLRPPQQRAREDKAANIDTTKWLLIVLGIAALAYGGWWAREHWAAQNRSQPPAEPALLATPAAPAASVVPQAPSLATAESADVPATPAHPLHPLAPAAQALAADDAPSLDRMAREWLGARALQFLVMPGLAHHLVATIDNLPRGHAAPRLWPLSPVGGKLQTQPSAQGLQIAAANSARYDAVVAFVTGLDPATVVQWYRQAYPVLQQTYEELGYPGQYFNDRLVAVIDHLLQTPQPQEPLDIRLVQVQGQVAPQQPWLRYEFADPDLQARSAGQKILLRLGSAHRAAMMAYLQALRAQIAP</sequence>
<gene>
    <name evidence="3" type="ORF">ACBP88_13605</name>
</gene>
<evidence type="ECO:0000256" key="2">
    <source>
        <dbReference type="SAM" id="Phobius"/>
    </source>
</evidence>
<feature type="region of interest" description="Disordered" evidence="1">
    <location>
        <begin position="74"/>
        <end position="96"/>
    </location>
</feature>
<dbReference type="Proteomes" id="UP001567350">
    <property type="component" value="Unassembled WGS sequence"/>
</dbReference>
<proteinExistence type="predicted"/>
<name>A0ABV4IGZ6_9BURK</name>
<accession>A0ABV4IGZ6</accession>
<evidence type="ECO:0000256" key="1">
    <source>
        <dbReference type="SAM" id="MobiDB-lite"/>
    </source>
</evidence>
<dbReference type="RefSeq" id="WP_370893320.1">
    <property type="nucleotide sequence ID" value="NZ_JBGJLR010000016.1"/>
</dbReference>